<gene>
    <name evidence="1" type="primary">ABSGL_02569.1 scaffold 3452</name>
</gene>
<dbReference type="AlphaFoldDB" id="A0A168LMQ3"/>
<sequence length="178" mass="20027">MPLIRQEVLHISLGGATVGDTLSTRNDEMGMKLRLDLRIIAACSTSTMEVTTGEFARTTTTNESKLFKDKLKSVLATKVHLNHTLTTMPYMPAHAIKSIKVPIIQIMGLNCYVYSLAIIDKGVYCLRDEGHFVYPGTFRKMKNRCMATMLEGLDKLNVSYPMDWQNAIADFYIQSIDL</sequence>
<protein>
    <submittedName>
        <fullName evidence="1">Uncharacterized protein</fullName>
    </submittedName>
</protein>
<dbReference type="Proteomes" id="UP000078561">
    <property type="component" value="Unassembled WGS sequence"/>
</dbReference>
<evidence type="ECO:0000313" key="1">
    <source>
        <dbReference type="EMBL" id="SAL97111.1"/>
    </source>
</evidence>
<name>A0A168LMQ3_ABSGL</name>
<dbReference type="InParanoid" id="A0A168LMQ3"/>
<evidence type="ECO:0000313" key="2">
    <source>
        <dbReference type="Proteomes" id="UP000078561"/>
    </source>
</evidence>
<proteinExistence type="predicted"/>
<organism evidence="1">
    <name type="scientific">Absidia glauca</name>
    <name type="common">Pin mould</name>
    <dbReference type="NCBI Taxonomy" id="4829"/>
    <lineage>
        <taxon>Eukaryota</taxon>
        <taxon>Fungi</taxon>
        <taxon>Fungi incertae sedis</taxon>
        <taxon>Mucoromycota</taxon>
        <taxon>Mucoromycotina</taxon>
        <taxon>Mucoromycetes</taxon>
        <taxon>Mucorales</taxon>
        <taxon>Cunninghamellaceae</taxon>
        <taxon>Absidia</taxon>
    </lineage>
</organism>
<dbReference type="OrthoDB" id="2251269at2759"/>
<dbReference type="OMA" id="CHLNDFL"/>
<dbReference type="EMBL" id="LT551507">
    <property type="protein sequence ID" value="SAL97111.1"/>
    <property type="molecule type" value="Genomic_DNA"/>
</dbReference>
<accession>A0A168LMQ3</accession>
<reference evidence="1" key="1">
    <citation type="submission" date="2016-04" db="EMBL/GenBank/DDBJ databases">
        <authorList>
            <person name="Evans L.H."/>
            <person name="Alamgir A."/>
            <person name="Owens N."/>
            <person name="Weber N.D."/>
            <person name="Virtaneva K."/>
            <person name="Barbian K."/>
            <person name="Babar A."/>
            <person name="Rosenke K."/>
        </authorList>
    </citation>
    <scope>NUCLEOTIDE SEQUENCE [LARGE SCALE GENOMIC DNA]</scope>
    <source>
        <strain evidence="1">CBS 101.48</strain>
    </source>
</reference>
<keyword evidence="2" id="KW-1185">Reference proteome</keyword>